<organism evidence="1">
    <name type="scientific">marine sediment metagenome</name>
    <dbReference type="NCBI Taxonomy" id="412755"/>
    <lineage>
        <taxon>unclassified sequences</taxon>
        <taxon>metagenomes</taxon>
        <taxon>ecological metagenomes</taxon>
    </lineage>
</organism>
<sequence length="77" mass="9165">MKEKKDVFDMDIIKQKHEFLDKLLESCDIDESTGQFYCKKCKNLVRVDWHRNLAFCGTHIISRVGVTYIEKVYNIHV</sequence>
<proteinExistence type="predicted"/>
<dbReference type="AlphaFoldDB" id="X1NPE1"/>
<evidence type="ECO:0000313" key="1">
    <source>
        <dbReference type="EMBL" id="GAI45917.1"/>
    </source>
</evidence>
<dbReference type="EMBL" id="BARV01025658">
    <property type="protein sequence ID" value="GAI45917.1"/>
    <property type="molecule type" value="Genomic_DNA"/>
</dbReference>
<protein>
    <submittedName>
        <fullName evidence="1">Uncharacterized protein</fullName>
    </submittedName>
</protein>
<name>X1NPE1_9ZZZZ</name>
<reference evidence="1" key="1">
    <citation type="journal article" date="2014" name="Front. Microbiol.">
        <title>High frequency of phylogenetically diverse reductive dehalogenase-homologous genes in deep subseafloor sedimentary metagenomes.</title>
        <authorList>
            <person name="Kawai M."/>
            <person name="Futagami T."/>
            <person name="Toyoda A."/>
            <person name="Takaki Y."/>
            <person name="Nishi S."/>
            <person name="Hori S."/>
            <person name="Arai W."/>
            <person name="Tsubouchi T."/>
            <person name="Morono Y."/>
            <person name="Uchiyama I."/>
            <person name="Ito T."/>
            <person name="Fujiyama A."/>
            <person name="Inagaki F."/>
            <person name="Takami H."/>
        </authorList>
    </citation>
    <scope>NUCLEOTIDE SEQUENCE</scope>
    <source>
        <strain evidence="1">Expedition CK06-06</strain>
    </source>
</reference>
<accession>X1NPE1</accession>
<comment type="caution">
    <text evidence="1">The sequence shown here is derived from an EMBL/GenBank/DDBJ whole genome shotgun (WGS) entry which is preliminary data.</text>
</comment>
<gene>
    <name evidence="1" type="ORF">S06H3_41600</name>
</gene>